<comment type="caution">
    <text evidence="2">The sequence shown here is derived from an EMBL/GenBank/DDBJ whole genome shotgun (WGS) entry which is preliminary data.</text>
</comment>
<name>A0A820M9W4_9BILA</name>
<dbReference type="Gene3D" id="2.120.10.30">
    <property type="entry name" value="TolB, C-terminal domain"/>
    <property type="match status" value="1"/>
</dbReference>
<reference evidence="2" key="1">
    <citation type="submission" date="2021-02" db="EMBL/GenBank/DDBJ databases">
        <authorList>
            <person name="Nowell W R."/>
        </authorList>
    </citation>
    <scope>NUCLEOTIDE SEQUENCE</scope>
</reference>
<evidence type="ECO:0000313" key="2">
    <source>
        <dbReference type="EMBL" id="CAF4368662.1"/>
    </source>
</evidence>
<evidence type="ECO:0000313" key="3">
    <source>
        <dbReference type="Proteomes" id="UP000663868"/>
    </source>
</evidence>
<dbReference type="EMBL" id="CAJOBB010020576">
    <property type="protein sequence ID" value="CAF4368662.1"/>
    <property type="molecule type" value="Genomic_DNA"/>
</dbReference>
<protein>
    <recommendedName>
        <fullName evidence="4">NHL repeat containing protein</fullName>
    </recommendedName>
</protein>
<keyword evidence="1" id="KW-0677">Repeat</keyword>
<proteinExistence type="predicted"/>
<evidence type="ECO:0008006" key="4">
    <source>
        <dbReference type="Google" id="ProtNLM"/>
    </source>
</evidence>
<sequence>QIQTKKNQFQQFGITVAGGNGYGQELNQLNYPSEMFIDNDKSIYIADYYNHRII</sequence>
<evidence type="ECO:0000256" key="1">
    <source>
        <dbReference type="ARBA" id="ARBA00022737"/>
    </source>
</evidence>
<dbReference type="InterPro" id="IPR001258">
    <property type="entry name" value="NHL_repeat"/>
</dbReference>
<accession>A0A820M9W4</accession>
<feature type="non-terminal residue" evidence="2">
    <location>
        <position position="54"/>
    </location>
</feature>
<dbReference type="Proteomes" id="UP000663868">
    <property type="component" value="Unassembled WGS sequence"/>
</dbReference>
<gene>
    <name evidence="2" type="ORF">KXQ929_LOCUS49232</name>
</gene>
<feature type="non-terminal residue" evidence="2">
    <location>
        <position position="1"/>
    </location>
</feature>
<dbReference type="Pfam" id="PF01436">
    <property type="entry name" value="NHL"/>
    <property type="match status" value="1"/>
</dbReference>
<organism evidence="2 3">
    <name type="scientific">Adineta steineri</name>
    <dbReference type="NCBI Taxonomy" id="433720"/>
    <lineage>
        <taxon>Eukaryota</taxon>
        <taxon>Metazoa</taxon>
        <taxon>Spiralia</taxon>
        <taxon>Gnathifera</taxon>
        <taxon>Rotifera</taxon>
        <taxon>Eurotatoria</taxon>
        <taxon>Bdelloidea</taxon>
        <taxon>Adinetida</taxon>
        <taxon>Adinetidae</taxon>
        <taxon>Adineta</taxon>
    </lineage>
</organism>
<dbReference type="AlphaFoldDB" id="A0A820M9W4"/>
<dbReference type="InterPro" id="IPR011042">
    <property type="entry name" value="6-blade_b-propeller_TolB-like"/>
</dbReference>